<feature type="transmembrane region" description="Helical" evidence="6">
    <location>
        <begin position="56"/>
        <end position="80"/>
    </location>
</feature>
<comment type="similarity">
    <text evidence="2">Belongs to the tetraspanin (TM4SF) family.</text>
</comment>
<feature type="transmembrane region" description="Helical" evidence="6">
    <location>
        <begin position="89"/>
        <end position="112"/>
    </location>
</feature>
<feature type="transmembrane region" description="Helical" evidence="6">
    <location>
        <begin position="21"/>
        <end position="44"/>
    </location>
</feature>
<keyword evidence="4 6" id="KW-1133">Transmembrane helix</keyword>
<dbReference type="PANTHER" id="PTHR32191">
    <property type="entry name" value="TETRASPANIN-8-RELATED"/>
    <property type="match status" value="1"/>
</dbReference>
<accession>A0AAV5EVF5</accession>
<dbReference type="GO" id="GO:0009734">
    <property type="term" value="P:auxin-activated signaling pathway"/>
    <property type="evidence" value="ECO:0007669"/>
    <property type="project" value="InterPro"/>
</dbReference>
<comment type="caution">
    <text evidence="7">The sequence shown here is derived from an EMBL/GenBank/DDBJ whole genome shotgun (WGS) entry which is preliminary data.</text>
</comment>
<evidence type="ECO:0000313" key="8">
    <source>
        <dbReference type="Proteomes" id="UP001054889"/>
    </source>
</evidence>
<evidence type="ECO:0000256" key="6">
    <source>
        <dbReference type="SAM" id="Phobius"/>
    </source>
</evidence>
<keyword evidence="5 6" id="KW-0472">Membrane</keyword>
<evidence type="ECO:0000256" key="1">
    <source>
        <dbReference type="ARBA" id="ARBA00004370"/>
    </source>
</evidence>
<keyword evidence="3 6" id="KW-0812">Transmembrane</keyword>
<protein>
    <submittedName>
        <fullName evidence="7">Uncharacterized protein</fullName>
    </submittedName>
</protein>
<proteinExistence type="inferred from homology"/>
<organism evidence="7 8">
    <name type="scientific">Eleusine coracana subsp. coracana</name>
    <dbReference type="NCBI Taxonomy" id="191504"/>
    <lineage>
        <taxon>Eukaryota</taxon>
        <taxon>Viridiplantae</taxon>
        <taxon>Streptophyta</taxon>
        <taxon>Embryophyta</taxon>
        <taxon>Tracheophyta</taxon>
        <taxon>Spermatophyta</taxon>
        <taxon>Magnoliopsida</taxon>
        <taxon>Liliopsida</taxon>
        <taxon>Poales</taxon>
        <taxon>Poaceae</taxon>
        <taxon>PACMAD clade</taxon>
        <taxon>Chloridoideae</taxon>
        <taxon>Cynodonteae</taxon>
        <taxon>Eleusininae</taxon>
        <taxon>Eleusine</taxon>
    </lineage>
</organism>
<gene>
    <name evidence="7" type="primary">gb13969</name>
    <name evidence="7" type="ORF">PR202_gb13969</name>
</gene>
<reference evidence="7" key="2">
    <citation type="submission" date="2021-12" db="EMBL/GenBank/DDBJ databases">
        <title>Resequencing data analysis of finger millet.</title>
        <authorList>
            <person name="Hatakeyama M."/>
            <person name="Aluri S."/>
            <person name="Balachadran M.T."/>
            <person name="Sivarajan S.R."/>
            <person name="Poveda L."/>
            <person name="Shimizu-Inatsugi R."/>
            <person name="Schlapbach R."/>
            <person name="Sreeman S.M."/>
            <person name="Shimizu K.K."/>
        </authorList>
    </citation>
    <scope>NUCLEOTIDE SEQUENCE</scope>
</reference>
<reference evidence="7" key="1">
    <citation type="journal article" date="2018" name="DNA Res.">
        <title>Multiple hybrid de novo genome assembly of finger millet, an orphan allotetraploid crop.</title>
        <authorList>
            <person name="Hatakeyama M."/>
            <person name="Aluri S."/>
            <person name="Balachadran M.T."/>
            <person name="Sivarajan S.R."/>
            <person name="Patrignani A."/>
            <person name="Gruter S."/>
            <person name="Poveda L."/>
            <person name="Shimizu-Inatsugi R."/>
            <person name="Baeten J."/>
            <person name="Francoijs K.J."/>
            <person name="Nataraja K.N."/>
            <person name="Reddy Y.A.N."/>
            <person name="Phadnis S."/>
            <person name="Ravikumar R.L."/>
            <person name="Schlapbach R."/>
            <person name="Sreeman S.M."/>
            <person name="Shimizu K.K."/>
        </authorList>
    </citation>
    <scope>NUCLEOTIDE SEQUENCE</scope>
</reference>
<dbReference type="AlphaFoldDB" id="A0AAV5EVF5"/>
<evidence type="ECO:0000256" key="4">
    <source>
        <dbReference type="ARBA" id="ARBA00022989"/>
    </source>
</evidence>
<dbReference type="InterPro" id="IPR044991">
    <property type="entry name" value="TET_plant"/>
</dbReference>
<evidence type="ECO:0000256" key="3">
    <source>
        <dbReference type="ARBA" id="ARBA00022692"/>
    </source>
</evidence>
<dbReference type="EMBL" id="BQKI01000079">
    <property type="protein sequence ID" value="GJN26071.1"/>
    <property type="molecule type" value="Genomic_DNA"/>
</dbReference>
<evidence type="ECO:0000256" key="2">
    <source>
        <dbReference type="ARBA" id="ARBA00006840"/>
    </source>
</evidence>
<comment type="subcellular location">
    <subcellularLocation>
        <location evidence="1">Membrane</location>
    </subcellularLocation>
</comment>
<dbReference type="Proteomes" id="UP001054889">
    <property type="component" value="Unassembled WGS sequence"/>
</dbReference>
<name>A0AAV5EVF5_ELECO</name>
<evidence type="ECO:0000256" key="5">
    <source>
        <dbReference type="ARBA" id="ARBA00023136"/>
    </source>
</evidence>
<keyword evidence="8" id="KW-1185">Reference proteome</keyword>
<evidence type="ECO:0000313" key="7">
    <source>
        <dbReference type="EMBL" id="GJN26071.1"/>
    </source>
</evidence>
<dbReference type="GO" id="GO:0016020">
    <property type="term" value="C:membrane"/>
    <property type="evidence" value="ECO:0007669"/>
    <property type="project" value="UniProtKB-SubCell"/>
</dbReference>
<sequence length="374" mass="40724">MSSARELRRPGGRSSTKLQKIFAGTALTVSLKLSVVCLGCGIYVAARGSSTDCITFLQWGFIAVALVLLFNFIIVVKFYYRHKETTSSLYLLIMLLALLTLLSLMIAAFVHINIKPVNDGPRLRNINDLKALDKPQPVREYSLGDYRGQLKRQVGESRFWARISGCLLRRHPCNGMSPLFLDPNSGVLLANRTSNKFPDDPGLSPIEVHRTRHRLRIAPLSHPQPCCSSVIASTARLIPLLDCSPWTAASLASCHHRRAWLPSRISAALPCPALVTVLLSCSSPLGPSPPTCHLAPTFLHPAACSTTPLLHCQHALAPSPSHVAPAKLAHGTWHRHLCVPLLLLALLLVSRILVPSLSVEAGSARPILLKAHDA</sequence>